<name>A0AAV4DE44_9GAST</name>
<comment type="caution">
    <text evidence="1">The sequence shown here is derived from an EMBL/GenBank/DDBJ whole genome shotgun (WGS) entry which is preliminary data.</text>
</comment>
<protein>
    <submittedName>
        <fullName evidence="1">Uncharacterized protein</fullName>
    </submittedName>
</protein>
<dbReference type="Proteomes" id="UP000735302">
    <property type="component" value="Unassembled WGS sequence"/>
</dbReference>
<evidence type="ECO:0000313" key="2">
    <source>
        <dbReference type="Proteomes" id="UP000735302"/>
    </source>
</evidence>
<evidence type="ECO:0000313" key="1">
    <source>
        <dbReference type="EMBL" id="GFO42404.1"/>
    </source>
</evidence>
<keyword evidence="2" id="KW-1185">Reference proteome</keyword>
<reference evidence="1 2" key="1">
    <citation type="journal article" date="2021" name="Elife">
        <title>Chloroplast acquisition without the gene transfer in kleptoplastic sea slugs, Plakobranchus ocellatus.</title>
        <authorList>
            <person name="Maeda T."/>
            <person name="Takahashi S."/>
            <person name="Yoshida T."/>
            <person name="Shimamura S."/>
            <person name="Takaki Y."/>
            <person name="Nagai Y."/>
            <person name="Toyoda A."/>
            <person name="Suzuki Y."/>
            <person name="Arimoto A."/>
            <person name="Ishii H."/>
            <person name="Satoh N."/>
            <person name="Nishiyama T."/>
            <person name="Hasebe M."/>
            <person name="Maruyama T."/>
            <person name="Minagawa J."/>
            <person name="Obokata J."/>
            <person name="Shigenobu S."/>
        </authorList>
    </citation>
    <scope>NUCLEOTIDE SEQUENCE [LARGE SCALE GENOMIC DNA]</scope>
</reference>
<accession>A0AAV4DE44</accession>
<dbReference type="EMBL" id="BLXT01007807">
    <property type="protein sequence ID" value="GFO42404.1"/>
    <property type="molecule type" value="Genomic_DNA"/>
</dbReference>
<gene>
    <name evidence="1" type="ORF">PoB_006890900</name>
</gene>
<organism evidence="1 2">
    <name type="scientific">Plakobranchus ocellatus</name>
    <dbReference type="NCBI Taxonomy" id="259542"/>
    <lineage>
        <taxon>Eukaryota</taxon>
        <taxon>Metazoa</taxon>
        <taxon>Spiralia</taxon>
        <taxon>Lophotrochozoa</taxon>
        <taxon>Mollusca</taxon>
        <taxon>Gastropoda</taxon>
        <taxon>Heterobranchia</taxon>
        <taxon>Euthyneura</taxon>
        <taxon>Panpulmonata</taxon>
        <taxon>Sacoglossa</taxon>
        <taxon>Placobranchoidea</taxon>
        <taxon>Plakobranchidae</taxon>
        <taxon>Plakobranchus</taxon>
    </lineage>
</organism>
<dbReference type="AlphaFoldDB" id="A0AAV4DE44"/>
<proteinExistence type="predicted"/>
<sequence length="177" mass="20030">MLPEAVLRYLQKGKDVTHVMPRVVRQQTDRRAKLEVSGSKHWRLPFTEAIEIIEDMSTGREMPNSQFAEKEEEAISALSSSPLTMTSVLPLISHRVRTVYFSPRHPCSASLGISRRPSAHLAMPNAEIKPWNPRIDSLPVQLSWILNGNLMSDGLGRPSFTNNHKLPFRASVFLFSR</sequence>